<feature type="non-terminal residue" evidence="7">
    <location>
        <position position="1"/>
    </location>
</feature>
<keyword evidence="5" id="KW-0902">Two-component regulatory system</keyword>
<comment type="catalytic activity">
    <reaction evidence="1">
        <text>ATP + protein L-histidine = ADP + protein N-phospho-L-histidine.</text>
        <dbReference type="EC" id="2.7.13.3"/>
    </reaction>
</comment>
<name>A0A6J4LBX0_9ACTN</name>
<dbReference type="SUPFAM" id="SSF55874">
    <property type="entry name" value="ATPase domain of HSP90 chaperone/DNA topoisomerase II/histidine kinase"/>
    <property type="match status" value="1"/>
</dbReference>
<protein>
    <recommendedName>
        <fullName evidence="2">histidine kinase</fullName>
        <ecNumber evidence="2">2.7.13.3</ecNumber>
    </recommendedName>
</protein>
<dbReference type="GO" id="GO:0004673">
    <property type="term" value="F:protein histidine kinase activity"/>
    <property type="evidence" value="ECO:0007669"/>
    <property type="project" value="UniProtKB-EC"/>
</dbReference>
<dbReference type="PRINTS" id="PR00344">
    <property type="entry name" value="BCTRLSENSOR"/>
</dbReference>
<keyword evidence="3" id="KW-0808">Transferase</keyword>
<dbReference type="Pfam" id="PF02518">
    <property type="entry name" value="HATPase_c"/>
    <property type="match status" value="1"/>
</dbReference>
<dbReference type="InterPro" id="IPR050482">
    <property type="entry name" value="Sensor_HK_TwoCompSys"/>
</dbReference>
<dbReference type="Gene3D" id="3.30.565.10">
    <property type="entry name" value="Histidine kinase-like ATPase, C-terminal domain"/>
    <property type="match status" value="1"/>
</dbReference>
<dbReference type="GO" id="GO:0000160">
    <property type="term" value="P:phosphorelay signal transduction system"/>
    <property type="evidence" value="ECO:0007669"/>
    <property type="project" value="UniProtKB-KW"/>
</dbReference>
<evidence type="ECO:0000259" key="6">
    <source>
        <dbReference type="SMART" id="SM00387"/>
    </source>
</evidence>
<dbReference type="EC" id="2.7.13.3" evidence="2"/>
<reference evidence="7" key="1">
    <citation type="submission" date="2020-02" db="EMBL/GenBank/DDBJ databases">
        <authorList>
            <person name="Meier V. D."/>
        </authorList>
    </citation>
    <scope>NUCLEOTIDE SEQUENCE</scope>
    <source>
        <strain evidence="7">AVDCRST_MAG16</strain>
    </source>
</reference>
<dbReference type="EMBL" id="CADCUE010000102">
    <property type="protein sequence ID" value="CAA9329114.1"/>
    <property type="molecule type" value="Genomic_DNA"/>
</dbReference>
<dbReference type="CDD" id="cd16917">
    <property type="entry name" value="HATPase_UhpB-NarQ-NarX-like"/>
    <property type="match status" value="1"/>
</dbReference>
<proteinExistence type="predicted"/>
<dbReference type="AlphaFoldDB" id="A0A6J4LBX0"/>
<evidence type="ECO:0000256" key="5">
    <source>
        <dbReference type="ARBA" id="ARBA00023012"/>
    </source>
</evidence>
<dbReference type="InterPro" id="IPR036890">
    <property type="entry name" value="HATPase_C_sf"/>
</dbReference>
<organism evidence="7">
    <name type="scientific">uncultured Frankineae bacterium</name>
    <dbReference type="NCBI Taxonomy" id="437475"/>
    <lineage>
        <taxon>Bacteria</taxon>
        <taxon>Bacillati</taxon>
        <taxon>Actinomycetota</taxon>
        <taxon>Actinomycetes</taxon>
        <taxon>Frankiales</taxon>
        <taxon>environmental samples</taxon>
    </lineage>
</organism>
<evidence type="ECO:0000256" key="1">
    <source>
        <dbReference type="ARBA" id="ARBA00000085"/>
    </source>
</evidence>
<sequence>PEQADRLLADSVADVSSVLADVRRLVHDLRPPALDEVGLVGALEQQVQRFHVDGDGLDVGLRSSGDLASLPAAVEVAAYRIVSEALTNVTRHARARRADVTLTRTSDGPEVLELVVADDGSGIDASAPAGVGLVSLRERAAELGGSVSVVCPPAGGTVVTARLPVSPRIPAQPTGSASEQVPA</sequence>
<dbReference type="PANTHER" id="PTHR24421:SF10">
    <property type="entry name" value="NITRATE_NITRITE SENSOR PROTEIN NARQ"/>
    <property type="match status" value="1"/>
</dbReference>
<dbReference type="SMART" id="SM00387">
    <property type="entry name" value="HATPase_c"/>
    <property type="match status" value="1"/>
</dbReference>
<gene>
    <name evidence="7" type="ORF">AVDCRST_MAG16-1198</name>
</gene>
<keyword evidence="4" id="KW-0418">Kinase</keyword>
<dbReference type="PANTHER" id="PTHR24421">
    <property type="entry name" value="NITRATE/NITRITE SENSOR PROTEIN NARX-RELATED"/>
    <property type="match status" value="1"/>
</dbReference>
<dbReference type="InterPro" id="IPR003594">
    <property type="entry name" value="HATPase_dom"/>
</dbReference>
<evidence type="ECO:0000256" key="2">
    <source>
        <dbReference type="ARBA" id="ARBA00012438"/>
    </source>
</evidence>
<evidence type="ECO:0000256" key="4">
    <source>
        <dbReference type="ARBA" id="ARBA00022777"/>
    </source>
</evidence>
<dbReference type="InterPro" id="IPR004358">
    <property type="entry name" value="Sig_transdc_His_kin-like_C"/>
</dbReference>
<evidence type="ECO:0000313" key="7">
    <source>
        <dbReference type="EMBL" id="CAA9329114.1"/>
    </source>
</evidence>
<evidence type="ECO:0000256" key="3">
    <source>
        <dbReference type="ARBA" id="ARBA00022679"/>
    </source>
</evidence>
<feature type="domain" description="Histidine kinase/HSP90-like ATPase" evidence="6">
    <location>
        <begin position="73"/>
        <end position="167"/>
    </location>
</feature>
<accession>A0A6J4LBX0</accession>